<proteinExistence type="predicted"/>
<protein>
    <submittedName>
        <fullName evidence="1">Uncharacterized protein</fullName>
    </submittedName>
</protein>
<evidence type="ECO:0000313" key="1">
    <source>
        <dbReference type="EMBL" id="QJA68603.1"/>
    </source>
</evidence>
<organism evidence="1">
    <name type="scientific">viral metagenome</name>
    <dbReference type="NCBI Taxonomy" id="1070528"/>
    <lineage>
        <taxon>unclassified sequences</taxon>
        <taxon>metagenomes</taxon>
        <taxon>organismal metagenomes</taxon>
    </lineage>
</organism>
<sequence>MVKRYDSPTGIMDKCPDGDFVEYIDFCKIVEAGRNHEKTRKMGVKGSGVDNELYAALDKIEKGSLPDDPSSI</sequence>
<accession>A0A6M3JFD8</accession>
<name>A0A6M3JFD8_9ZZZZ</name>
<gene>
    <name evidence="1" type="ORF">MM415A06111_0002</name>
</gene>
<dbReference type="AlphaFoldDB" id="A0A6M3JFD8"/>
<dbReference type="EMBL" id="MT141632">
    <property type="protein sequence ID" value="QJA68603.1"/>
    <property type="molecule type" value="Genomic_DNA"/>
</dbReference>
<reference evidence="1" key="1">
    <citation type="submission" date="2020-03" db="EMBL/GenBank/DDBJ databases">
        <title>The deep terrestrial virosphere.</title>
        <authorList>
            <person name="Holmfeldt K."/>
            <person name="Nilsson E."/>
            <person name="Simone D."/>
            <person name="Lopez-Fernandez M."/>
            <person name="Wu X."/>
            <person name="de Brujin I."/>
            <person name="Lundin D."/>
            <person name="Andersson A."/>
            <person name="Bertilsson S."/>
            <person name="Dopson M."/>
        </authorList>
    </citation>
    <scope>NUCLEOTIDE SEQUENCE</scope>
    <source>
        <strain evidence="1">MM415A06111</strain>
    </source>
</reference>